<dbReference type="Gene3D" id="3.30.420.10">
    <property type="entry name" value="Ribonuclease H-like superfamily/Ribonuclease H"/>
    <property type="match status" value="1"/>
</dbReference>
<accession>A0A3R9DMX3</accession>
<organism evidence="5 6">
    <name type="scientific">Amycolatopsis eburnea</name>
    <dbReference type="NCBI Taxonomy" id="2267691"/>
    <lineage>
        <taxon>Bacteria</taxon>
        <taxon>Bacillati</taxon>
        <taxon>Actinomycetota</taxon>
        <taxon>Actinomycetes</taxon>
        <taxon>Pseudonocardiales</taxon>
        <taxon>Pseudonocardiaceae</taxon>
        <taxon>Amycolatopsis</taxon>
    </lineage>
</organism>
<evidence type="ECO:0000259" key="4">
    <source>
        <dbReference type="SMART" id="SM00479"/>
    </source>
</evidence>
<dbReference type="Proteomes" id="UP000267081">
    <property type="component" value="Unassembled WGS sequence"/>
</dbReference>
<dbReference type="SUPFAM" id="SSF53098">
    <property type="entry name" value="Ribonuclease H-like"/>
    <property type="match status" value="1"/>
</dbReference>
<dbReference type="OrthoDB" id="9791657at2"/>
<dbReference type="GO" id="GO:0005829">
    <property type="term" value="C:cytosol"/>
    <property type="evidence" value="ECO:0007669"/>
    <property type="project" value="TreeGrafter"/>
</dbReference>
<gene>
    <name evidence="5" type="ORF">EIY87_09200</name>
</gene>
<evidence type="ECO:0000256" key="2">
    <source>
        <dbReference type="ARBA" id="ARBA00022801"/>
    </source>
</evidence>
<dbReference type="NCBIfam" id="NF005927">
    <property type="entry name" value="PRK07942.1"/>
    <property type="match status" value="1"/>
</dbReference>
<dbReference type="EMBL" id="RSEC01000032">
    <property type="protein sequence ID" value="RSD21983.1"/>
    <property type="molecule type" value="Genomic_DNA"/>
</dbReference>
<comment type="caution">
    <text evidence="5">The sequence shown here is derived from an EMBL/GenBank/DDBJ whole genome shotgun (WGS) entry which is preliminary data.</text>
</comment>
<keyword evidence="2" id="KW-0378">Hydrolase</keyword>
<dbReference type="AlphaFoldDB" id="A0A3R9DMX3"/>
<dbReference type="SMART" id="SM00479">
    <property type="entry name" value="EXOIII"/>
    <property type="match status" value="1"/>
</dbReference>
<dbReference type="InterPro" id="IPR013520">
    <property type="entry name" value="Ribonucl_H"/>
</dbReference>
<evidence type="ECO:0000256" key="1">
    <source>
        <dbReference type="ARBA" id="ARBA00022722"/>
    </source>
</evidence>
<dbReference type="Pfam" id="PF00929">
    <property type="entry name" value="RNase_T"/>
    <property type="match status" value="1"/>
</dbReference>
<dbReference type="GO" id="GO:0008408">
    <property type="term" value="F:3'-5' exonuclease activity"/>
    <property type="evidence" value="ECO:0007669"/>
    <property type="project" value="TreeGrafter"/>
</dbReference>
<dbReference type="InterPro" id="IPR012337">
    <property type="entry name" value="RNaseH-like_sf"/>
</dbReference>
<keyword evidence="1" id="KW-0540">Nuclease</keyword>
<proteinExistence type="predicted"/>
<dbReference type="RefSeq" id="WP_125307233.1">
    <property type="nucleotide sequence ID" value="NZ_RSEC01000032.1"/>
</dbReference>
<keyword evidence="6" id="KW-1185">Reference proteome</keyword>
<name>A0A3R9DMX3_9PSEU</name>
<dbReference type="CDD" id="cd06127">
    <property type="entry name" value="DEDDh"/>
    <property type="match status" value="1"/>
</dbReference>
<feature type="domain" description="Exonuclease" evidence="4">
    <location>
        <begin position="8"/>
        <end position="189"/>
    </location>
</feature>
<evidence type="ECO:0000256" key="3">
    <source>
        <dbReference type="ARBA" id="ARBA00022839"/>
    </source>
</evidence>
<protein>
    <submittedName>
        <fullName evidence="5">3'-5' exonuclease</fullName>
    </submittedName>
</protein>
<keyword evidence="3 5" id="KW-0269">Exonuclease</keyword>
<evidence type="ECO:0000313" key="5">
    <source>
        <dbReference type="EMBL" id="RSD21983.1"/>
    </source>
</evidence>
<dbReference type="PANTHER" id="PTHR30231:SF4">
    <property type="entry name" value="PROTEIN NEN2"/>
    <property type="match status" value="1"/>
</dbReference>
<dbReference type="GO" id="GO:0003676">
    <property type="term" value="F:nucleic acid binding"/>
    <property type="evidence" value="ECO:0007669"/>
    <property type="project" value="InterPro"/>
</dbReference>
<dbReference type="PANTHER" id="PTHR30231">
    <property type="entry name" value="DNA POLYMERASE III SUBUNIT EPSILON"/>
    <property type="match status" value="1"/>
</dbReference>
<reference evidence="5 6" key="1">
    <citation type="submission" date="2018-12" db="EMBL/GenBank/DDBJ databases">
        <title>Amycolatopsis eburnea sp. nov. actinomycete associate with arbuscular mycorrhiza fungal spore.</title>
        <authorList>
            <person name="Lumyong S."/>
            <person name="Chaiya L."/>
        </authorList>
    </citation>
    <scope>NUCLEOTIDE SEQUENCE [LARGE SCALE GENOMIC DNA]</scope>
    <source>
        <strain evidence="5 6">GLM-1</strain>
    </source>
</reference>
<dbReference type="InterPro" id="IPR036397">
    <property type="entry name" value="RNaseH_sf"/>
</dbReference>
<evidence type="ECO:0000313" key="6">
    <source>
        <dbReference type="Proteomes" id="UP000267081"/>
    </source>
</evidence>
<sequence>MTGWHERILVSFDLETTGVDVETARIVTAAVVTINPIAGSVDTQQWLADPGVEIPEQAAAVHGITTEMARASGRPAAEVAAEIAAALDAGWRAGGTLVVFNAPYDLSLFGHEMARHGVTVGGEQLQLGPVVDPMCLDKHYDRYRPGSRKLTAVAAHYGIQLSELDAHGAAADALAAARVAWKLARCYPQLGAMTHEELHTNQVAWYREQAEGLAKYFRQQGKDDHVPTEWPIRPILAEAARG</sequence>